<organism evidence="1 2">
    <name type="scientific">Halobacillus locisalis</name>
    <dbReference type="NCBI Taxonomy" id="220753"/>
    <lineage>
        <taxon>Bacteria</taxon>
        <taxon>Bacillati</taxon>
        <taxon>Bacillota</taxon>
        <taxon>Bacilli</taxon>
        <taxon>Bacillales</taxon>
        <taxon>Bacillaceae</taxon>
        <taxon>Halobacillus</taxon>
    </lineage>
</organism>
<accession>A0A838CXP1</accession>
<dbReference type="EMBL" id="JACEFG010000003">
    <property type="protein sequence ID" value="MBA2176366.1"/>
    <property type="molecule type" value="Genomic_DNA"/>
</dbReference>
<reference evidence="1 2" key="1">
    <citation type="journal article" date="2004" name="Extremophiles">
        <title>Halobacillus locisalis sp. nov., a halophilic bacterium isolated from a marine solar saltern of the Yellow Sea in Korea.</title>
        <authorList>
            <person name="Yoon J.H."/>
            <person name="Kang K.H."/>
            <person name="Oh T.K."/>
            <person name="Park Y.H."/>
        </authorList>
    </citation>
    <scope>NUCLEOTIDE SEQUENCE [LARGE SCALE GENOMIC DNA]</scope>
    <source>
        <strain evidence="1 2">KCTC 3788</strain>
    </source>
</reference>
<sequence length="53" mass="6079">MLFEILFVLVLIPAVGFILSKANDQLETKKSPKTEYPQLRLVVPNSPRALRKR</sequence>
<dbReference type="RefSeq" id="WP_181473391.1">
    <property type="nucleotide sequence ID" value="NZ_JACEFG010000003.1"/>
</dbReference>
<proteinExistence type="predicted"/>
<dbReference type="AlphaFoldDB" id="A0A838CXP1"/>
<protein>
    <submittedName>
        <fullName evidence="1">Uncharacterized protein</fullName>
    </submittedName>
</protein>
<keyword evidence="2" id="KW-1185">Reference proteome</keyword>
<comment type="caution">
    <text evidence="1">The sequence shown here is derived from an EMBL/GenBank/DDBJ whole genome shotgun (WGS) entry which is preliminary data.</text>
</comment>
<evidence type="ECO:0000313" key="1">
    <source>
        <dbReference type="EMBL" id="MBA2176366.1"/>
    </source>
</evidence>
<gene>
    <name evidence="1" type="ORF">H0266_15825</name>
</gene>
<dbReference type="Proteomes" id="UP000571017">
    <property type="component" value="Unassembled WGS sequence"/>
</dbReference>
<evidence type="ECO:0000313" key="2">
    <source>
        <dbReference type="Proteomes" id="UP000571017"/>
    </source>
</evidence>
<name>A0A838CXP1_9BACI</name>